<accession>A0A4P7SMN5</accession>
<dbReference type="EMBL" id="CP039291">
    <property type="protein sequence ID" value="QCB95261.1"/>
    <property type="molecule type" value="Genomic_DNA"/>
</dbReference>
<sequence>MVVLAACTGTTAPDASPTTTAGATPTPSASESLLTDQIGGHTAVGRLADAFPADLVPVPEGAEVLVSSAAPAADGAVEISLNLRTEQDTGGLLEAVRAPLVAAGFTESAPAVPEAGLAAQAAFARSDGAELLVVGILDRDGTRTMTLGGTVRTTAP</sequence>
<reference evidence="2 3" key="1">
    <citation type="submission" date="2019-04" db="EMBL/GenBank/DDBJ databases">
        <title>Isolation and identification of Cellulomonas shaoxiangyii sp. Nov. isolated from feces of the Tibetan antelopes (Pantholops hodgsonii) in the Qinghai-Tibet plateau of China.</title>
        <authorList>
            <person name="Tian Z."/>
        </authorList>
    </citation>
    <scope>NUCLEOTIDE SEQUENCE [LARGE SCALE GENOMIC DNA]</scope>
    <source>
        <strain evidence="2 3">Z28</strain>
    </source>
</reference>
<protein>
    <submittedName>
        <fullName evidence="2">Uncharacterized protein</fullName>
    </submittedName>
</protein>
<dbReference type="OrthoDB" id="5145397at2"/>
<dbReference type="KEGG" id="celz:E5225_07455"/>
<name>A0A4P7SMN5_9CELL</name>
<feature type="compositionally biased region" description="Low complexity" evidence="1">
    <location>
        <begin position="8"/>
        <end position="30"/>
    </location>
</feature>
<keyword evidence="3" id="KW-1185">Reference proteome</keyword>
<organism evidence="2 3">
    <name type="scientific">Cellulomonas shaoxiangyii</name>
    <dbReference type="NCBI Taxonomy" id="2566013"/>
    <lineage>
        <taxon>Bacteria</taxon>
        <taxon>Bacillati</taxon>
        <taxon>Actinomycetota</taxon>
        <taxon>Actinomycetes</taxon>
        <taxon>Micrococcales</taxon>
        <taxon>Cellulomonadaceae</taxon>
        <taxon>Cellulomonas</taxon>
    </lineage>
</organism>
<proteinExistence type="predicted"/>
<evidence type="ECO:0000313" key="3">
    <source>
        <dbReference type="Proteomes" id="UP000296469"/>
    </source>
</evidence>
<evidence type="ECO:0000256" key="1">
    <source>
        <dbReference type="SAM" id="MobiDB-lite"/>
    </source>
</evidence>
<gene>
    <name evidence="2" type="ORF">E5225_07455</name>
</gene>
<feature type="region of interest" description="Disordered" evidence="1">
    <location>
        <begin position="7"/>
        <end position="33"/>
    </location>
</feature>
<dbReference type="AlphaFoldDB" id="A0A4P7SMN5"/>
<dbReference type="Proteomes" id="UP000296469">
    <property type="component" value="Chromosome"/>
</dbReference>
<evidence type="ECO:0000313" key="2">
    <source>
        <dbReference type="EMBL" id="QCB95261.1"/>
    </source>
</evidence>